<dbReference type="OrthoDB" id="422736at2759"/>
<evidence type="ECO:0000256" key="1">
    <source>
        <dbReference type="SAM" id="MobiDB-lite"/>
    </source>
</evidence>
<gene>
    <name evidence="2" type="ORF">B0A55_10721</name>
</gene>
<organism evidence="2 3">
    <name type="scientific">Friedmanniomyces simplex</name>
    <dbReference type="NCBI Taxonomy" id="329884"/>
    <lineage>
        <taxon>Eukaryota</taxon>
        <taxon>Fungi</taxon>
        <taxon>Dikarya</taxon>
        <taxon>Ascomycota</taxon>
        <taxon>Pezizomycotina</taxon>
        <taxon>Dothideomycetes</taxon>
        <taxon>Dothideomycetidae</taxon>
        <taxon>Mycosphaerellales</taxon>
        <taxon>Teratosphaeriaceae</taxon>
        <taxon>Friedmanniomyces</taxon>
    </lineage>
</organism>
<dbReference type="PANTHER" id="PTHR36587:SF2">
    <property type="entry name" value="EXPRESSION SITE-ASSOCIATED GENE 3 (ESAG3)-LIKE PROTEIN"/>
    <property type="match status" value="1"/>
</dbReference>
<evidence type="ECO:0000313" key="2">
    <source>
        <dbReference type="EMBL" id="TKA66941.1"/>
    </source>
</evidence>
<dbReference type="CDD" id="cd22997">
    <property type="entry name" value="GT_LH"/>
    <property type="match status" value="1"/>
</dbReference>
<dbReference type="Proteomes" id="UP000309340">
    <property type="component" value="Unassembled WGS sequence"/>
</dbReference>
<dbReference type="PANTHER" id="PTHR36587">
    <property type="entry name" value="EXPRESSION SITE-ASSOCIATED GENE 3 (ESAG3)-LIKE PROTEIN"/>
    <property type="match status" value="1"/>
</dbReference>
<sequence length="554" mass="62438">MPLRDVSVSSRSKAAFQTNLSQSHEAAKCKAVEIVAKVSNANSEANGSAKHGRFHLLVPATSSNSDLCKLLTSAQILDYPTPVLINFGGPENADGYVQHLAKVEGILNYLDALPVLSEEHGEELVLIVDGYDVWFQLRRDVLIKRYYALNEAADARTRESYGEDFFKEHDMRQTIVFGPDKICWPIDYSRPACWAVPQTTLSEYAYGPQTANGRQDHNQPRWLNSGTIMGPVGDLKDFFRATLEEINSNHTTDSDQFYMAEVFGRQEYARLEKKPGLMAHYIGLKYALEQYVPEMNVTRRHPNVTGMRTEYHIGIDYESGMFQTLAFWKQYLTWTRAADAWPLGSVEHKTSPTAAFGSGLERYQFRLQDDVALSDRPYSALSPDEAPEGLIVPVMIHFTGPKEFRQYWWQRLWFQSHTEKLRLASLSRAAEDPSAGSAEVIGGYKWYNSEPPEAEDVRMRGLGGAWSDMAGGWFSWRGLCREFEEGFYHVPGDEFFHAPMRSLPEEPPAESEGQQGEAPTEGQPQEAEEPPHPDQPQPPAEQTPPPLNQPPPGE</sequence>
<evidence type="ECO:0000313" key="3">
    <source>
        <dbReference type="Proteomes" id="UP000309340"/>
    </source>
</evidence>
<accession>A0A4U0WUK2</accession>
<feature type="region of interest" description="Disordered" evidence="1">
    <location>
        <begin position="498"/>
        <end position="554"/>
    </location>
</feature>
<keyword evidence="3" id="KW-1185">Reference proteome</keyword>
<dbReference type="EMBL" id="NAJQ01000607">
    <property type="protein sequence ID" value="TKA66941.1"/>
    <property type="molecule type" value="Genomic_DNA"/>
</dbReference>
<feature type="compositionally biased region" description="Pro residues" evidence="1">
    <location>
        <begin position="533"/>
        <end position="554"/>
    </location>
</feature>
<proteinExistence type="predicted"/>
<name>A0A4U0WUK2_9PEZI</name>
<protein>
    <submittedName>
        <fullName evidence="2">Uncharacterized protein</fullName>
    </submittedName>
</protein>
<comment type="caution">
    <text evidence="2">The sequence shown here is derived from an EMBL/GenBank/DDBJ whole genome shotgun (WGS) entry which is preliminary data.</text>
</comment>
<dbReference type="AlphaFoldDB" id="A0A4U0WUK2"/>
<reference evidence="2 3" key="1">
    <citation type="submission" date="2017-03" db="EMBL/GenBank/DDBJ databases">
        <title>Genomes of endolithic fungi from Antarctica.</title>
        <authorList>
            <person name="Coleine C."/>
            <person name="Masonjones S."/>
            <person name="Stajich J.E."/>
        </authorList>
    </citation>
    <scope>NUCLEOTIDE SEQUENCE [LARGE SCALE GENOMIC DNA]</scope>
    <source>
        <strain evidence="2 3">CCFEE 5184</strain>
    </source>
</reference>